<evidence type="ECO:0000259" key="3">
    <source>
        <dbReference type="Pfam" id="PF14432"/>
    </source>
</evidence>
<dbReference type="NCBIfam" id="TIGR00756">
    <property type="entry name" value="PPR"/>
    <property type="match status" value="1"/>
</dbReference>
<reference evidence="4" key="1">
    <citation type="journal article" date="2023" name="Plant J.">
        <title>Genome sequences and population genomics provide insights into the demographic history, inbreeding, and mutation load of two 'living fossil' tree species of Dipteronia.</title>
        <authorList>
            <person name="Feng Y."/>
            <person name="Comes H.P."/>
            <person name="Chen J."/>
            <person name="Zhu S."/>
            <person name="Lu R."/>
            <person name="Zhang X."/>
            <person name="Li P."/>
            <person name="Qiu J."/>
            <person name="Olsen K.M."/>
            <person name="Qiu Y."/>
        </authorList>
    </citation>
    <scope>NUCLEOTIDE SEQUENCE</scope>
    <source>
        <strain evidence="4">NBL</strain>
    </source>
</reference>
<proteinExistence type="inferred from homology"/>
<dbReference type="FunFam" id="1.25.40.10:FF:000242">
    <property type="entry name" value="Pentatricopeptide repeat-containing protein"/>
    <property type="match status" value="1"/>
</dbReference>
<organism evidence="4 5">
    <name type="scientific">Dipteronia sinensis</name>
    <dbReference type="NCBI Taxonomy" id="43782"/>
    <lineage>
        <taxon>Eukaryota</taxon>
        <taxon>Viridiplantae</taxon>
        <taxon>Streptophyta</taxon>
        <taxon>Embryophyta</taxon>
        <taxon>Tracheophyta</taxon>
        <taxon>Spermatophyta</taxon>
        <taxon>Magnoliopsida</taxon>
        <taxon>eudicotyledons</taxon>
        <taxon>Gunneridae</taxon>
        <taxon>Pentapetalae</taxon>
        <taxon>rosids</taxon>
        <taxon>malvids</taxon>
        <taxon>Sapindales</taxon>
        <taxon>Sapindaceae</taxon>
        <taxon>Hippocastanoideae</taxon>
        <taxon>Acereae</taxon>
        <taxon>Dipteronia</taxon>
    </lineage>
</organism>
<feature type="domain" description="DYW" evidence="3">
    <location>
        <begin position="189"/>
        <end position="281"/>
    </location>
</feature>
<dbReference type="InterPro" id="IPR046848">
    <property type="entry name" value="E_motif"/>
</dbReference>
<dbReference type="AlphaFoldDB" id="A0AAE0E651"/>
<keyword evidence="2" id="KW-0677">Repeat</keyword>
<dbReference type="InterPro" id="IPR046960">
    <property type="entry name" value="PPR_At4g14850-like_plant"/>
</dbReference>
<dbReference type="Pfam" id="PF20430">
    <property type="entry name" value="Eplus_motif"/>
    <property type="match status" value="1"/>
</dbReference>
<evidence type="ECO:0000313" key="4">
    <source>
        <dbReference type="EMBL" id="KAK3212284.1"/>
    </source>
</evidence>
<gene>
    <name evidence="4" type="ORF">Dsin_016990</name>
</gene>
<dbReference type="Pfam" id="PF01535">
    <property type="entry name" value="PPR"/>
    <property type="match status" value="1"/>
</dbReference>
<dbReference type="EMBL" id="JANJYJ010000005">
    <property type="protein sequence ID" value="KAK3212284.1"/>
    <property type="molecule type" value="Genomic_DNA"/>
</dbReference>
<dbReference type="InterPro" id="IPR032867">
    <property type="entry name" value="DYW_dom"/>
</dbReference>
<dbReference type="InterPro" id="IPR046849">
    <property type="entry name" value="E2_motif"/>
</dbReference>
<dbReference type="Proteomes" id="UP001281410">
    <property type="component" value="Unassembled WGS sequence"/>
</dbReference>
<evidence type="ECO:0000313" key="5">
    <source>
        <dbReference type="Proteomes" id="UP001281410"/>
    </source>
</evidence>
<dbReference type="Pfam" id="PF20431">
    <property type="entry name" value="E_motif"/>
    <property type="match status" value="1"/>
</dbReference>
<name>A0AAE0E651_9ROSI</name>
<comment type="caution">
    <text evidence="4">The sequence shown here is derived from an EMBL/GenBank/DDBJ whole genome shotgun (WGS) entry which is preliminary data.</text>
</comment>
<dbReference type="InterPro" id="IPR002885">
    <property type="entry name" value="PPR_rpt"/>
</dbReference>
<dbReference type="GO" id="GO:0003723">
    <property type="term" value="F:RNA binding"/>
    <property type="evidence" value="ECO:0007669"/>
    <property type="project" value="InterPro"/>
</dbReference>
<dbReference type="PANTHER" id="PTHR47926">
    <property type="entry name" value="PENTATRICOPEPTIDE REPEAT-CONTAINING PROTEIN"/>
    <property type="match status" value="1"/>
</dbReference>
<accession>A0AAE0E651</accession>
<sequence length="281" mass="32220">MTRAGVAPDDVSFIGLLSACSHSGLVDKGRVYFDLMKKDFNLVPKIEHYGCMVDMLCRAGLLKEALDFVQKMPIEPNPIVCRTLISACCSHGELKLGESITKRLIGNEPMHESNYVLLSNVYAKMLRWEKKTKIREVMDKMGMRKFPGSTMIELDNEIYEFVAGDKSHNQHKEIYEMLDEMGREMKKAGYVPTTREVLLDIDEEDKEDALNRHSEKLAIAFALLKTPPGTPIRIVKNLRVCSDCHSATKFISKIYNREIMVRDRNRFHHFKDGFCSCGDFW</sequence>
<comment type="similarity">
    <text evidence="1">Belongs to the PPR family. PCMP-H subfamily.</text>
</comment>
<keyword evidence="5" id="KW-1185">Reference proteome</keyword>
<protein>
    <recommendedName>
        <fullName evidence="3">DYW domain-containing protein</fullName>
    </recommendedName>
</protein>
<dbReference type="Pfam" id="PF12854">
    <property type="entry name" value="PPR_1"/>
    <property type="match status" value="1"/>
</dbReference>
<dbReference type="InterPro" id="IPR011990">
    <property type="entry name" value="TPR-like_helical_dom_sf"/>
</dbReference>
<evidence type="ECO:0000256" key="2">
    <source>
        <dbReference type="ARBA" id="ARBA00022737"/>
    </source>
</evidence>
<evidence type="ECO:0000256" key="1">
    <source>
        <dbReference type="ARBA" id="ARBA00006643"/>
    </source>
</evidence>
<dbReference type="Pfam" id="PF14432">
    <property type="entry name" value="DYW_deaminase"/>
    <property type="match status" value="1"/>
</dbReference>
<dbReference type="PANTHER" id="PTHR47926:SF501">
    <property type="entry name" value="DYW DOMAIN-CONTAINING PROTEIN"/>
    <property type="match status" value="1"/>
</dbReference>
<dbReference type="Gene3D" id="1.25.40.10">
    <property type="entry name" value="Tetratricopeptide repeat domain"/>
    <property type="match status" value="1"/>
</dbReference>
<dbReference type="GO" id="GO:0009451">
    <property type="term" value="P:RNA modification"/>
    <property type="evidence" value="ECO:0007669"/>
    <property type="project" value="InterPro"/>
</dbReference>
<dbReference type="GO" id="GO:0008270">
    <property type="term" value="F:zinc ion binding"/>
    <property type="evidence" value="ECO:0007669"/>
    <property type="project" value="InterPro"/>
</dbReference>